<dbReference type="CDD" id="cd12151">
    <property type="entry name" value="F1-ATPase_gamma"/>
    <property type="match status" value="1"/>
</dbReference>
<dbReference type="PANTHER" id="PTHR11693:SF22">
    <property type="entry name" value="ATP SYNTHASE SUBUNIT GAMMA, MITOCHONDRIAL"/>
    <property type="match status" value="1"/>
</dbReference>
<evidence type="ECO:0000256" key="8">
    <source>
        <dbReference type="ARBA" id="ARBA00023196"/>
    </source>
</evidence>
<keyword evidence="12" id="KW-1185">Reference proteome</keyword>
<sequence length="289" mass="33586">MSSSKEIQNKINSVRNTQKITKVMEMVAITKISKLQKKINNSLSYFQSITQIITKVMYGNIEYQNKYCIIRKKVKRISLIIVSTNRGLCGSLNINLFKQIIKYINNCKHENILCDLYILGTKGITFFNTLKDDVSLNIKNIENDTSLFNILKKLIKHYNIKNIDKICIASNYLKNKTLQIPKIISLLPITLKHDLNINSNKYWSYLYEPNLKFLLDQLIYRYLKSKTHKCILENFICEQSARMIAMKTATDNSNKVINELQLLHNKTRQFNITQELTEIISGMSAIISD</sequence>
<evidence type="ECO:0000256" key="3">
    <source>
        <dbReference type="ARBA" id="ARBA00007681"/>
    </source>
</evidence>
<keyword evidence="8 10" id="KW-0139">CF(1)</keyword>
<name>A0A455T9N1_9GAMM</name>
<dbReference type="Gene3D" id="3.40.1380.10">
    <property type="match status" value="1"/>
</dbReference>
<dbReference type="Gene3D" id="1.10.287.80">
    <property type="entry name" value="ATP synthase, gamma subunit, helix hairpin domain"/>
    <property type="match status" value="1"/>
</dbReference>
<dbReference type="OrthoDB" id="9812769at2"/>
<evidence type="ECO:0000256" key="1">
    <source>
        <dbReference type="ARBA" id="ARBA00003456"/>
    </source>
</evidence>
<keyword evidence="10" id="KW-1003">Cell membrane</keyword>
<dbReference type="GO" id="GO:0045259">
    <property type="term" value="C:proton-transporting ATP synthase complex"/>
    <property type="evidence" value="ECO:0007669"/>
    <property type="project" value="UniProtKB-KW"/>
</dbReference>
<keyword evidence="6 10" id="KW-0406">Ion transport</keyword>
<dbReference type="HAMAP" id="MF_00815">
    <property type="entry name" value="ATP_synth_gamma_bact"/>
    <property type="match status" value="1"/>
</dbReference>
<comment type="subcellular location">
    <subcellularLocation>
        <location evidence="10">Cell membrane</location>
        <topology evidence="10">Peripheral membrane protein</topology>
    </subcellularLocation>
    <subcellularLocation>
        <location evidence="2">Membrane</location>
        <topology evidence="2">Peripheral membrane protein</topology>
    </subcellularLocation>
</comment>
<dbReference type="AlphaFoldDB" id="A0A455T9N1"/>
<keyword evidence="5 10" id="KW-0375">Hydrogen ion transport</keyword>
<dbReference type="Proteomes" id="UP000317544">
    <property type="component" value="Chromosome"/>
</dbReference>
<evidence type="ECO:0000256" key="6">
    <source>
        <dbReference type="ARBA" id="ARBA00023065"/>
    </source>
</evidence>
<dbReference type="PRINTS" id="PR00126">
    <property type="entry name" value="ATPASEGAMMA"/>
</dbReference>
<dbReference type="InterPro" id="IPR000131">
    <property type="entry name" value="ATP_synth_F1_gsu"/>
</dbReference>
<dbReference type="Pfam" id="PF00231">
    <property type="entry name" value="ATP-synt"/>
    <property type="match status" value="1"/>
</dbReference>
<evidence type="ECO:0000256" key="5">
    <source>
        <dbReference type="ARBA" id="ARBA00022781"/>
    </source>
</evidence>
<dbReference type="EMBL" id="AP019379">
    <property type="protein sequence ID" value="BBI01025.1"/>
    <property type="molecule type" value="Genomic_DNA"/>
</dbReference>
<keyword evidence="4 10" id="KW-0813">Transport</keyword>
<protein>
    <recommendedName>
        <fullName evidence="10">ATP synthase gamma chain</fullName>
    </recommendedName>
    <alternativeName>
        <fullName evidence="10">ATP synthase F1 sector gamma subunit</fullName>
    </alternativeName>
    <alternativeName>
        <fullName evidence="10">F-ATPase gamma subunit</fullName>
    </alternativeName>
</protein>
<evidence type="ECO:0000313" key="12">
    <source>
        <dbReference type="Proteomes" id="UP000317544"/>
    </source>
</evidence>
<dbReference type="SUPFAM" id="SSF52943">
    <property type="entry name" value="ATP synthase (F1-ATPase), gamma subunit"/>
    <property type="match status" value="1"/>
</dbReference>
<proteinExistence type="inferred from homology"/>
<comment type="similarity">
    <text evidence="3 10">Belongs to the ATPase gamma chain family.</text>
</comment>
<gene>
    <name evidence="10 11" type="primary">atpG</name>
    <name evidence="11" type="ORF">BUCNMO_007</name>
</gene>
<dbReference type="PANTHER" id="PTHR11693">
    <property type="entry name" value="ATP SYNTHASE GAMMA CHAIN"/>
    <property type="match status" value="1"/>
</dbReference>
<dbReference type="GO" id="GO:0005524">
    <property type="term" value="F:ATP binding"/>
    <property type="evidence" value="ECO:0007669"/>
    <property type="project" value="UniProtKB-UniRule"/>
</dbReference>
<dbReference type="InterPro" id="IPR035968">
    <property type="entry name" value="ATP_synth_F1_ATPase_gsu"/>
</dbReference>
<dbReference type="RefSeq" id="WP_158344451.1">
    <property type="nucleotide sequence ID" value="NZ_AP019379.1"/>
</dbReference>
<accession>A0A455T9N1</accession>
<dbReference type="GO" id="GO:0005886">
    <property type="term" value="C:plasma membrane"/>
    <property type="evidence" value="ECO:0007669"/>
    <property type="project" value="UniProtKB-SubCell"/>
</dbReference>
<keyword evidence="7 10" id="KW-0472">Membrane</keyword>
<comment type="function">
    <text evidence="1 10">Produces ATP from ADP in the presence of a proton gradient across the membrane. The gamma chain is believed to be important in regulating ATPase activity and the flow of protons through the CF(0) complex.</text>
</comment>
<comment type="subunit">
    <text evidence="10">F-type ATPases have 2 components, CF(1) - the catalytic core - and CF(0) - the membrane proton channel. CF(1) has five subunits: alpha(3), beta(3), gamma(1), delta(1), epsilon(1). CF(0) has three main subunits: a, b and c.</text>
</comment>
<evidence type="ECO:0000256" key="4">
    <source>
        <dbReference type="ARBA" id="ARBA00022448"/>
    </source>
</evidence>
<evidence type="ECO:0000256" key="7">
    <source>
        <dbReference type="ARBA" id="ARBA00023136"/>
    </source>
</evidence>
<dbReference type="GO" id="GO:0042777">
    <property type="term" value="P:proton motive force-driven plasma membrane ATP synthesis"/>
    <property type="evidence" value="ECO:0007669"/>
    <property type="project" value="UniProtKB-UniRule"/>
</dbReference>
<keyword evidence="9 10" id="KW-0066">ATP synthesis</keyword>
<dbReference type="GO" id="GO:0046933">
    <property type="term" value="F:proton-transporting ATP synthase activity, rotational mechanism"/>
    <property type="evidence" value="ECO:0007669"/>
    <property type="project" value="UniProtKB-UniRule"/>
</dbReference>
<evidence type="ECO:0000313" key="11">
    <source>
        <dbReference type="EMBL" id="BBI01025.1"/>
    </source>
</evidence>
<dbReference type="NCBIfam" id="TIGR01146">
    <property type="entry name" value="ATPsyn_F1gamma"/>
    <property type="match status" value="1"/>
</dbReference>
<evidence type="ECO:0000256" key="2">
    <source>
        <dbReference type="ARBA" id="ARBA00004170"/>
    </source>
</evidence>
<evidence type="ECO:0000256" key="9">
    <source>
        <dbReference type="ARBA" id="ARBA00023310"/>
    </source>
</evidence>
<reference evidence="11 12" key="1">
    <citation type="journal article" date="2019" name="Proc. Natl. Acad. Sci. U.S.A.">
        <title>Exaggeration and cooption of innate immunity for social defense.</title>
        <authorList>
            <person name="Kutsukake M."/>
            <person name="Moriyama M."/>
            <person name="Shigenobu S."/>
            <person name="Meng X.-Y."/>
            <person name="Nikoh N."/>
            <person name="Noda C."/>
            <person name="Kobayashi S."/>
            <person name="Fukatsu T."/>
        </authorList>
    </citation>
    <scope>NUCLEOTIDE SEQUENCE [LARGE SCALE GENOMIC DNA]</scope>
    <source>
        <strain evidence="11 12">Nmo</strain>
    </source>
</reference>
<evidence type="ECO:0000256" key="10">
    <source>
        <dbReference type="HAMAP-Rule" id="MF_00815"/>
    </source>
</evidence>
<organism evidence="11 12">
    <name type="scientific">Buchnera aphidicola</name>
    <name type="common">Nipponaphis monzeni</name>
    <dbReference type="NCBI Taxonomy" id="2495405"/>
    <lineage>
        <taxon>Bacteria</taxon>
        <taxon>Pseudomonadati</taxon>
        <taxon>Pseudomonadota</taxon>
        <taxon>Gammaproteobacteria</taxon>
        <taxon>Enterobacterales</taxon>
        <taxon>Erwiniaceae</taxon>
        <taxon>Buchnera</taxon>
    </lineage>
</organism>